<evidence type="ECO:0000256" key="1">
    <source>
        <dbReference type="SAM" id="MobiDB-lite"/>
    </source>
</evidence>
<accession>A0A0F8XHM0</accession>
<sequence length="95" mass="9751">GGRLSDPDVKNALKQLGTGSGDKAVIAATLDEVAGGAVRGFKAAFTTVDRQSPGAFGEFPPDFADLLKPSGSSQDTQDGGEGRVIKFDAQGNRIQ</sequence>
<protein>
    <submittedName>
        <fullName evidence="2">Uncharacterized protein</fullName>
    </submittedName>
</protein>
<feature type="region of interest" description="Disordered" evidence="1">
    <location>
        <begin position="52"/>
        <end position="95"/>
    </location>
</feature>
<evidence type="ECO:0000313" key="2">
    <source>
        <dbReference type="EMBL" id="KKK60505.1"/>
    </source>
</evidence>
<proteinExistence type="predicted"/>
<name>A0A0F8XHM0_9ZZZZ</name>
<feature type="non-terminal residue" evidence="2">
    <location>
        <position position="1"/>
    </location>
</feature>
<dbReference type="EMBL" id="LAZR01062934">
    <property type="protein sequence ID" value="KKK60505.1"/>
    <property type="molecule type" value="Genomic_DNA"/>
</dbReference>
<reference evidence="2" key="1">
    <citation type="journal article" date="2015" name="Nature">
        <title>Complex archaea that bridge the gap between prokaryotes and eukaryotes.</title>
        <authorList>
            <person name="Spang A."/>
            <person name="Saw J.H."/>
            <person name="Jorgensen S.L."/>
            <person name="Zaremba-Niedzwiedzka K."/>
            <person name="Martijn J."/>
            <person name="Lind A.E."/>
            <person name="van Eijk R."/>
            <person name="Schleper C."/>
            <person name="Guy L."/>
            <person name="Ettema T.J."/>
        </authorList>
    </citation>
    <scope>NUCLEOTIDE SEQUENCE</scope>
</reference>
<dbReference type="AlphaFoldDB" id="A0A0F8XHM0"/>
<comment type="caution">
    <text evidence="2">The sequence shown here is derived from an EMBL/GenBank/DDBJ whole genome shotgun (WGS) entry which is preliminary data.</text>
</comment>
<gene>
    <name evidence="2" type="ORF">LCGC14_3023680</name>
</gene>
<organism evidence="2">
    <name type="scientific">marine sediment metagenome</name>
    <dbReference type="NCBI Taxonomy" id="412755"/>
    <lineage>
        <taxon>unclassified sequences</taxon>
        <taxon>metagenomes</taxon>
        <taxon>ecological metagenomes</taxon>
    </lineage>
</organism>